<feature type="domain" description="DUF4777" evidence="2">
    <location>
        <begin position="45"/>
        <end position="109"/>
    </location>
</feature>
<dbReference type="PhylomeDB" id="B4JMQ7"/>
<evidence type="ECO:0000259" key="2">
    <source>
        <dbReference type="Pfam" id="PF16007"/>
    </source>
</evidence>
<dbReference type="Pfam" id="PF16007">
    <property type="entry name" value="DUF4777"/>
    <property type="match status" value="1"/>
</dbReference>
<feature type="compositionally biased region" description="Polar residues" evidence="1">
    <location>
        <begin position="125"/>
        <end position="144"/>
    </location>
</feature>
<name>B4JMQ7_DROGR</name>
<dbReference type="InterPro" id="IPR031957">
    <property type="entry name" value="DUF4777"/>
</dbReference>
<dbReference type="HOGENOM" id="CLU_146245_0_0_1"/>
<dbReference type="eggNOG" id="ENOG502TC9X">
    <property type="taxonomic scope" value="Eukaryota"/>
</dbReference>
<dbReference type="InParanoid" id="B4JMQ7"/>
<dbReference type="Proteomes" id="UP000001070">
    <property type="component" value="Unassembled WGS sequence"/>
</dbReference>
<dbReference type="OrthoDB" id="7841972at2759"/>
<dbReference type="EMBL" id="CH916371">
    <property type="protein sequence ID" value="EDV92000.1"/>
    <property type="molecule type" value="Genomic_DNA"/>
</dbReference>
<organism evidence="4">
    <name type="scientific">Drosophila grimshawi</name>
    <name type="common">Hawaiian fruit fly</name>
    <name type="synonym">Idiomyia grimshawi</name>
    <dbReference type="NCBI Taxonomy" id="7222"/>
    <lineage>
        <taxon>Eukaryota</taxon>
        <taxon>Metazoa</taxon>
        <taxon>Ecdysozoa</taxon>
        <taxon>Arthropoda</taxon>
        <taxon>Hexapoda</taxon>
        <taxon>Insecta</taxon>
        <taxon>Pterygota</taxon>
        <taxon>Neoptera</taxon>
        <taxon>Endopterygota</taxon>
        <taxon>Diptera</taxon>
        <taxon>Brachycera</taxon>
        <taxon>Muscomorpha</taxon>
        <taxon>Ephydroidea</taxon>
        <taxon>Drosophilidae</taxon>
        <taxon>Drosophila</taxon>
        <taxon>Hawaiian Drosophila</taxon>
    </lineage>
</organism>
<evidence type="ECO:0000256" key="1">
    <source>
        <dbReference type="SAM" id="MobiDB-lite"/>
    </source>
</evidence>
<sequence>MYIVLGTLKHHQQNEMNSDMHGLSGSVTITMRHKGPNQAPRRKLIPNLFSNILNVIAESDRPLTQQEIVEAVAERLNRCDEELKRQITVNLHDAIIYGYLRMKDYRYSIVQNRFSANEQRELSHNHSASTEKSSRSPENTHTIK</sequence>
<dbReference type="AlphaFoldDB" id="B4JMQ7"/>
<accession>B4JMQ7</accession>
<gene>
    <name evidence="3" type="primary">Dgri\GH24284</name>
    <name evidence="3" type="ORF">Dgri_GH24284</name>
</gene>
<protein>
    <submittedName>
        <fullName evidence="3">GH24284</fullName>
    </submittedName>
</protein>
<evidence type="ECO:0000313" key="3">
    <source>
        <dbReference type="EMBL" id="EDV92000.1"/>
    </source>
</evidence>
<evidence type="ECO:0000313" key="4">
    <source>
        <dbReference type="Proteomes" id="UP000001070"/>
    </source>
</evidence>
<reference evidence="3 4" key="1">
    <citation type="journal article" date="2007" name="Nature">
        <title>Evolution of genes and genomes on the Drosophila phylogeny.</title>
        <authorList>
            <consortium name="Drosophila 12 Genomes Consortium"/>
            <person name="Clark A.G."/>
            <person name="Eisen M.B."/>
            <person name="Smith D.R."/>
            <person name="Bergman C.M."/>
            <person name="Oliver B."/>
            <person name="Markow T.A."/>
            <person name="Kaufman T.C."/>
            <person name="Kellis M."/>
            <person name="Gelbart W."/>
            <person name="Iyer V.N."/>
            <person name="Pollard D.A."/>
            <person name="Sackton T.B."/>
            <person name="Larracuente A.M."/>
            <person name="Singh N.D."/>
            <person name="Abad J.P."/>
            <person name="Abt D.N."/>
            <person name="Adryan B."/>
            <person name="Aguade M."/>
            <person name="Akashi H."/>
            <person name="Anderson W.W."/>
            <person name="Aquadro C.F."/>
            <person name="Ardell D.H."/>
            <person name="Arguello R."/>
            <person name="Artieri C.G."/>
            <person name="Barbash D.A."/>
            <person name="Barker D."/>
            <person name="Barsanti P."/>
            <person name="Batterham P."/>
            <person name="Batzoglou S."/>
            <person name="Begun D."/>
            <person name="Bhutkar A."/>
            <person name="Blanco E."/>
            <person name="Bosak S.A."/>
            <person name="Bradley R.K."/>
            <person name="Brand A.D."/>
            <person name="Brent M.R."/>
            <person name="Brooks A.N."/>
            <person name="Brown R.H."/>
            <person name="Butlin R.K."/>
            <person name="Caggese C."/>
            <person name="Calvi B.R."/>
            <person name="Bernardo de Carvalho A."/>
            <person name="Caspi A."/>
            <person name="Castrezana S."/>
            <person name="Celniker S.E."/>
            <person name="Chang J.L."/>
            <person name="Chapple C."/>
            <person name="Chatterji S."/>
            <person name="Chinwalla A."/>
            <person name="Civetta A."/>
            <person name="Clifton S.W."/>
            <person name="Comeron J.M."/>
            <person name="Costello J.C."/>
            <person name="Coyne J.A."/>
            <person name="Daub J."/>
            <person name="David R.G."/>
            <person name="Delcher A.L."/>
            <person name="Delehaunty K."/>
            <person name="Do C.B."/>
            <person name="Ebling H."/>
            <person name="Edwards K."/>
            <person name="Eickbush T."/>
            <person name="Evans J.D."/>
            <person name="Filipski A."/>
            <person name="Findeiss S."/>
            <person name="Freyhult E."/>
            <person name="Fulton L."/>
            <person name="Fulton R."/>
            <person name="Garcia A.C."/>
            <person name="Gardiner A."/>
            <person name="Garfield D.A."/>
            <person name="Garvin B.E."/>
            <person name="Gibson G."/>
            <person name="Gilbert D."/>
            <person name="Gnerre S."/>
            <person name="Godfrey J."/>
            <person name="Good R."/>
            <person name="Gotea V."/>
            <person name="Gravely B."/>
            <person name="Greenberg A.J."/>
            <person name="Griffiths-Jones S."/>
            <person name="Gross S."/>
            <person name="Guigo R."/>
            <person name="Gustafson E.A."/>
            <person name="Haerty W."/>
            <person name="Hahn M.W."/>
            <person name="Halligan D.L."/>
            <person name="Halpern A.L."/>
            <person name="Halter G.M."/>
            <person name="Han M.V."/>
            <person name="Heger A."/>
            <person name="Hillier L."/>
            <person name="Hinrichs A.S."/>
            <person name="Holmes I."/>
            <person name="Hoskins R.A."/>
            <person name="Hubisz M.J."/>
            <person name="Hultmark D."/>
            <person name="Huntley M.A."/>
            <person name="Jaffe D.B."/>
            <person name="Jagadeeshan S."/>
            <person name="Jeck W.R."/>
            <person name="Johnson J."/>
            <person name="Jones C.D."/>
            <person name="Jordan W.C."/>
            <person name="Karpen G.H."/>
            <person name="Kataoka E."/>
            <person name="Keightley P.D."/>
            <person name="Kheradpour P."/>
            <person name="Kirkness E.F."/>
            <person name="Koerich L.B."/>
            <person name="Kristiansen K."/>
            <person name="Kudrna D."/>
            <person name="Kulathinal R.J."/>
            <person name="Kumar S."/>
            <person name="Kwok R."/>
            <person name="Lander E."/>
            <person name="Langley C.H."/>
            <person name="Lapoint R."/>
            <person name="Lazzaro B.P."/>
            <person name="Lee S.J."/>
            <person name="Levesque L."/>
            <person name="Li R."/>
            <person name="Lin C.F."/>
            <person name="Lin M.F."/>
            <person name="Lindblad-Toh K."/>
            <person name="Llopart A."/>
            <person name="Long M."/>
            <person name="Low L."/>
            <person name="Lozovsky E."/>
            <person name="Lu J."/>
            <person name="Luo M."/>
            <person name="Machado C.A."/>
            <person name="Makalowski W."/>
            <person name="Marzo M."/>
            <person name="Matsuda M."/>
            <person name="Matzkin L."/>
            <person name="McAllister B."/>
            <person name="McBride C.S."/>
            <person name="McKernan B."/>
            <person name="McKernan K."/>
            <person name="Mendez-Lago M."/>
            <person name="Minx P."/>
            <person name="Mollenhauer M.U."/>
            <person name="Montooth K."/>
            <person name="Mount S.M."/>
            <person name="Mu X."/>
            <person name="Myers E."/>
            <person name="Negre B."/>
            <person name="Newfeld S."/>
            <person name="Nielsen R."/>
            <person name="Noor M.A."/>
            <person name="O'Grady P."/>
            <person name="Pachter L."/>
            <person name="Papaceit M."/>
            <person name="Parisi M.J."/>
            <person name="Parisi M."/>
            <person name="Parts L."/>
            <person name="Pedersen J.S."/>
            <person name="Pesole G."/>
            <person name="Phillippy A.M."/>
            <person name="Ponting C.P."/>
            <person name="Pop M."/>
            <person name="Porcelli D."/>
            <person name="Powell J.R."/>
            <person name="Prohaska S."/>
            <person name="Pruitt K."/>
            <person name="Puig M."/>
            <person name="Quesneville H."/>
            <person name="Ram K.R."/>
            <person name="Rand D."/>
            <person name="Rasmussen M.D."/>
            <person name="Reed L.K."/>
            <person name="Reenan R."/>
            <person name="Reily A."/>
            <person name="Remington K.A."/>
            <person name="Rieger T.T."/>
            <person name="Ritchie M.G."/>
            <person name="Robin C."/>
            <person name="Rogers Y.H."/>
            <person name="Rohde C."/>
            <person name="Rozas J."/>
            <person name="Rubenfield M.J."/>
            <person name="Ruiz A."/>
            <person name="Russo S."/>
            <person name="Salzberg S.L."/>
            <person name="Sanchez-Gracia A."/>
            <person name="Saranga D.J."/>
            <person name="Sato H."/>
            <person name="Schaeffer S.W."/>
            <person name="Schatz M.C."/>
            <person name="Schlenke T."/>
            <person name="Schwartz R."/>
            <person name="Segarra C."/>
            <person name="Singh R.S."/>
            <person name="Sirot L."/>
            <person name="Sirota M."/>
            <person name="Sisneros N.B."/>
            <person name="Smith C.D."/>
            <person name="Smith T.F."/>
            <person name="Spieth J."/>
            <person name="Stage D.E."/>
            <person name="Stark A."/>
            <person name="Stephan W."/>
            <person name="Strausberg R.L."/>
            <person name="Strempel S."/>
            <person name="Sturgill D."/>
            <person name="Sutton G."/>
            <person name="Sutton G.G."/>
            <person name="Tao W."/>
            <person name="Teichmann S."/>
            <person name="Tobari Y.N."/>
            <person name="Tomimura Y."/>
            <person name="Tsolas J.M."/>
            <person name="Valente V.L."/>
            <person name="Venter E."/>
            <person name="Venter J.C."/>
            <person name="Vicario S."/>
            <person name="Vieira F.G."/>
            <person name="Vilella A.J."/>
            <person name="Villasante A."/>
            <person name="Walenz B."/>
            <person name="Wang J."/>
            <person name="Wasserman M."/>
            <person name="Watts T."/>
            <person name="Wilson D."/>
            <person name="Wilson R.K."/>
            <person name="Wing R.A."/>
            <person name="Wolfner M.F."/>
            <person name="Wong A."/>
            <person name="Wong G.K."/>
            <person name="Wu C.I."/>
            <person name="Wu G."/>
            <person name="Yamamoto D."/>
            <person name="Yang H.P."/>
            <person name="Yang S.P."/>
            <person name="Yorke J.A."/>
            <person name="Yoshida K."/>
            <person name="Zdobnov E."/>
            <person name="Zhang P."/>
            <person name="Zhang Y."/>
            <person name="Zimin A.V."/>
            <person name="Baldwin J."/>
            <person name="Abdouelleil A."/>
            <person name="Abdulkadir J."/>
            <person name="Abebe A."/>
            <person name="Abera B."/>
            <person name="Abreu J."/>
            <person name="Acer S.C."/>
            <person name="Aftuck L."/>
            <person name="Alexander A."/>
            <person name="An P."/>
            <person name="Anderson E."/>
            <person name="Anderson S."/>
            <person name="Arachi H."/>
            <person name="Azer M."/>
            <person name="Bachantsang P."/>
            <person name="Barry A."/>
            <person name="Bayul T."/>
            <person name="Berlin A."/>
            <person name="Bessette D."/>
            <person name="Bloom T."/>
            <person name="Blye J."/>
            <person name="Boguslavskiy L."/>
            <person name="Bonnet C."/>
            <person name="Boukhgalter B."/>
            <person name="Bourzgui I."/>
            <person name="Brown A."/>
            <person name="Cahill P."/>
            <person name="Channer S."/>
            <person name="Cheshatsang Y."/>
            <person name="Chuda L."/>
            <person name="Citroen M."/>
            <person name="Collymore A."/>
            <person name="Cooke P."/>
            <person name="Costello M."/>
            <person name="D'Aco K."/>
            <person name="Daza R."/>
            <person name="De Haan G."/>
            <person name="DeGray S."/>
            <person name="DeMaso C."/>
            <person name="Dhargay N."/>
            <person name="Dooley K."/>
            <person name="Dooley E."/>
            <person name="Doricent M."/>
            <person name="Dorje P."/>
            <person name="Dorjee K."/>
            <person name="Dupes A."/>
            <person name="Elong R."/>
            <person name="Falk J."/>
            <person name="Farina A."/>
            <person name="Faro S."/>
            <person name="Ferguson D."/>
            <person name="Fisher S."/>
            <person name="Foley C.D."/>
            <person name="Franke A."/>
            <person name="Friedrich D."/>
            <person name="Gadbois L."/>
            <person name="Gearin G."/>
            <person name="Gearin C.R."/>
            <person name="Giannoukos G."/>
            <person name="Goode T."/>
            <person name="Graham J."/>
            <person name="Grandbois E."/>
            <person name="Grewal S."/>
            <person name="Gyaltsen K."/>
            <person name="Hafez N."/>
            <person name="Hagos B."/>
            <person name="Hall J."/>
            <person name="Henson C."/>
            <person name="Hollinger A."/>
            <person name="Honan T."/>
            <person name="Huard M.D."/>
            <person name="Hughes L."/>
            <person name="Hurhula B."/>
            <person name="Husby M.E."/>
            <person name="Kamat A."/>
            <person name="Kanga B."/>
            <person name="Kashin S."/>
            <person name="Khazanovich D."/>
            <person name="Kisner P."/>
            <person name="Lance K."/>
            <person name="Lara M."/>
            <person name="Lee W."/>
            <person name="Lennon N."/>
            <person name="Letendre F."/>
            <person name="LeVine R."/>
            <person name="Lipovsky A."/>
            <person name="Liu X."/>
            <person name="Liu J."/>
            <person name="Liu S."/>
            <person name="Lokyitsang T."/>
            <person name="Lokyitsang Y."/>
            <person name="Lubonja R."/>
            <person name="Lui A."/>
            <person name="MacDonald P."/>
            <person name="Magnisalis V."/>
            <person name="Maru K."/>
            <person name="Matthews C."/>
            <person name="McCusker W."/>
            <person name="McDonough S."/>
            <person name="Mehta T."/>
            <person name="Meldrim J."/>
            <person name="Meneus L."/>
            <person name="Mihai O."/>
            <person name="Mihalev A."/>
            <person name="Mihova T."/>
            <person name="Mittelman R."/>
            <person name="Mlenga V."/>
            <person name="Montmayeur A."/>
            <person name="Mulrain L."/>
            <person name="Navidi A."/>
            <person name="Naylor J."/>
            <person name="Negash T."/>
            <person name="Nguyen T."/>
            <person name="Nguyen N."/>
            <person name="Nicol R."/>
            <person name="Norbu C."/>
            <person name="Norbu N."/>
            <person name="Novod N."/>
            <person name="O'Neill B."/>
            <person name="Osman S."/>
            <person name="Markiewicz E."/>
            <person name="Oyono O.L."/>
            <person name="Patti C."/>
            <person name="Phunkhang P."/>
            <person name="Pierre F."/>
            <person name="Priest M."/>
            <person name="Raghuraman S."/>
            <person name="Rege F."/>
            <person name="Reyes R."/>
            <person name="Rise C."/>
            <person name="Rogov P."/>
            <person name="Ross K."/>
            <person name="Ryan E."/>
            <person name="Settipalli S."/>
            <person name="Shea T."/>
            <person name="Sherpa N."/>
            <person name="Shi L."/>
            <person name="Shih D."/>
            <person name="Sparrow T."/>
            <person name="Spaulding J."/>
            <person name="Stalker J."/>
            <person name="Stange-Thomann N."/>
            <person name="Stavropoulos S."/>
            <person name="Stone C."/>
            <person name="Strader C."/>
            <person name="Tesfaye S."/>
            <person name="Thomson T."/>
            <person name="Thoulutsang Y."/>
            <person name="Thoulutsang D."/>
            <person name="Topham K."/>
            <person name="Topping I."/>
            <person name="Tsamla T."/>
            <person name="Vassiliev H."/>
            <person name="Vo A."/>
            <person name="Wangchuk T."/>
            <person name="Wangdi T."/>
            <person name="Weiand M."/>
            <person name="Wilkinson J."/>
            <person name="Wilson A."/>
            <person name="Yadav S."/>
            <person name="Young G."/>
            <person name="Yu Q."/>
            <person name="Zembek L."/>
            <person name="Zhong D."/>
            <person name="Zimmer A."/>
            <person name="Zwirko Z."/>
            <person name="Jaffe D.B."/>
            <person name="Alvarez P."/>
            <person name="Brockman W."/>
            <person name="Butler J."/>
            <person name="Chin C."/>
            <person name="Gnerre S."/>
            <person name="Grabherr M."/>
            <person name="Kleber M."/>
            <person name="Mauceli E."/>
            <person name="MacCallum I."/>
        </authorList>
    </citation>
    <scope>NUCLEOTIDE SEQUENCE [LARGE SCALE GENOMIC DNA]</scope>
    <source>
        <strain evidence="4">Tucson 15287-2541.00</strain>
    </source>
</reference>
<feature type="region of interest" description="Disordered" evidence="1">
    <location>
        <begin position="118"/>
        <end position="144"/>
    </location>
</feature>
<proteinExistence type="predicted"/>
<keyword evidence="4" id="KW-1185">Reference proteome</keyword>